<dbReference type="HOGENOM" id="CLU_3379009_0_0_6"/>
<sequence>MYTGEAEYDTIAQIKQAVSIPVFANGDMVTLALD</sequence>
<accession>F3GS99</accession>
<dbReference type="InterPro" id="IPR035587">
    <property type="entry name" value="DUS-like_FMN-bd"/>
</dbReference>
<protein>
    <submittedName>
        <fullName evidence="2">tRNA-dihydrouridine synthase B</fullName>
    </submittedName>
</protein>
<name>F3GS99_PSESJ</name>
<proteinExistence type="predicted"/>
<evidence type="ECO:0000259" key="1">
    <source>
        <dbReference type="Pfam" id="PF01207"/>
    </source>
</evidence>
<dbReference type="Proteomes" id="UP000004986">
    <property type="component" value="Unassembled WGS sequence"/>
</dbReference>
<dbReference type="InterPro" id="IPR013785">
    <property type="entry name" value="Aldolase_TIM"/>
</dbReference>
<dbReference type="AlphaFoldDB" id="F3GS99"/>
<feature type="non-terminal residue" evidence="2">
    <location>
        <position position="34"/>
    </location>
</feature>
<dbReference type="Pfam" id="PF01207">
    <property type="entry name" value="Dus"/>
    <property type="match status" value="1"/>
</dbReference>
<organism evidence="2 3">
    <name type="scientific">Pseudomonas syringae pv. pisi str. 1704B</name>
    <dbReference type="NCBI Taxonomy" id="629263"/>
    <lineage>
        <taxon>Bacteria</taxon>
        <taxon>Pseudomonadati</taxon>
        <taxon>Pseudomonadota</taxon>
        <taxon>Gammaproteobacteria</taxon>
        <taxon>Pseudomonadales</taxon>
        <taxon>Pseudomonadaceae</taxon>
        <taxon>Pseudomonas</taxon>
        <taxon>Pseudomonas syringae</taxon>
    </lineage>
</organism>
<reference evidence="2 3" key="1">
    <citation type="journal article" date="2011" name="PLoS Pathog.">
        <title>Dynamic evolution of pathogenicity revealed by sequencing and comparative genomics of 19 Pseudomonas syringae isolates.</title>
        <authorList>
            <person name="Baltrus D.A."/>
            <person name="Nishimura M.T."/>
            <person name="Romanchuk A."/>
            <person name="Chang J.H."/>
            <person name="Mukhtar M.S."/>
            <person name="Cherkis K."/>
            <person name="Roach J."/>
            <person name="Grant S.R."/>
            <person name="Jones C.D."/>
            <person name="Dangl J.L."/>
        </authorList>
    </citation>
    <scope>NUCLEOTIDE SEQUENCE [LARGE SCALE GENOMIC DNA]</scope>
    <source>
        <strain evidence="2 3">1704B</strain>
    </source>
</reference>
<evidence type="ECO:0000313" key="2">
    <source>
        <dbReference type="EMBL" id="EGH49952.1"/>
    </source>
</evidence>
<dbReference type="Gene3D" id="3.20.20.70">
    <property type="entry name" value="Aldolase class I"/>
    <property type="match status" value="1"/>
</dbReference>
<comment type="caution">
    <text evidence="2">The sequence shown here is derived from an EMBL/GenBank/DDBJ whole genome shotgun (WGS) entry which is preliminary data.</text>
</comment>
<keyword evidence="3" id="KW-1185">Reference proteome</keyword>
<dbReference type="EMBL" id="AEAI01004944">
    <property type="protein sequence ID" value="EGH49952.1"/>
    <property type="molecule type" value="Genomic_DNA"/>
</dbReference>
<dbReference type="SUPFAM" id="SSF51366">
    <property type="entry name" value="Ribulose-phoshate binding barrel"/>
    <property type="match status" value="1"/>
</dbReference>
<evidence type="ECO:0000313" key="3">
    <source>
        <dbReference type="Proteomes" id="UP000004986"/>
    </source>
</evidence>
<dbReference type="InterPro" id="IPR011060">
    <property type="entry name" value="RibuloseP-bd_barrel"/>
</dbReference>
<gene>
    <name evidence="2" type="ORF">PSYPI_49102</name>
</gene>
<feature type="domain" description="DUS-like FMN-binding" evidence="1">
    <location>
        <begin position="2"/>
        <end position="30"/>
    </location>
</feature>